<comment type="caution">
    <text evidence="1">The sequence shown here is derived from an EMBL/GenBank/DDBJ whole genome shotgun (WGS) entry which is preliminary data.</text>
</comment>
<accession>A0A9N9H0U0</accession>
<evidence type="ECO:0000313" key="2">
    <source>
        <dbReference type="Proteomes" id="UP000789706"/>
    </source>
</evidence>
<name>A0A9N9H0U0_9GLOM</name>
<keyword evidence="2" id="KW-1185">Reference proteome</keyword>
<evidence type="ECO:0000313" key="1">
    <source>
        <dbReference type="EMBL" id="CAG8644251.1"/>
    </source>
</evidence>
<sequence>PYHRAEGCWKHYLSKPCIPCPVCGKPTSADPGRYKKYATLNSRSTANTLEEETDFNDFLDKYKKIIGSNKKMGISVILN</sequence>
<feature type="non-terminal residue" evidence="1">
    <location>
        <position position="79"/>
    </location>
</feature>
<dbReference type="EMBL" id="CAJVPK010005411">
    <property type="protein sequence ID" value="CAG8644251.1"/>
    <property type="molecule type" value="Genomic_DNA"/>
</dbReference>
<gene>
    <name evidence="1" type="ORF">DEBURN_LOCUS11265</name>
</gene>
<protein>
    <submittedName>
        <fullName evidence="1">9471_t:CDS:1</fullName>
    </submittedName>
</protein>
<proteinExistence type="predicted"/>
<organism evidence="1 2">
    <name type="scientific">Diversispora eburnea</name>
    <dbReference type="NCBI Taxonomy" id="1213867"/>
    <lineage>
        <taxon>Eukaryota</taxon>
        <taxon>Fungi</taxon>
        <taxon>Fungi incertae sedis</taxon>
        <taxon>Mucoromycota</taxon>
        <taxon>Glomeromycotina</taxon>
        <taxon>Glomeromycetes</taxon>
        <taxon>Diversisporales</taxon>
        <taxon>Diversisporaceae</taxon>
        <taxon>Diversispora</taxon>
    </lineage>
</organism>
<feature type="non-terminal residue" evidence="1">
    <location>
        <position position="1"/>
    </location>
</feature>
<reference evidence="1" key="1">
    <citation type="submission" date="2021-06" db="EMBL/GenBank/DDBJ databases">
        <authorList>
            <person name="Kallberg Y."/>
            <person name="Tangrot J."/>
            <person name="Rosling A."/>
        </authorList>
    </citation>
    <scope>NUCLEOTIDE SEQUENCE</scope>
    <source>
        <strain evidence="1">AZ414A</strain>
    </source>
</reference>
<dbReference type="Proteomes" id="UP000789706">
    <property type="component" value="Unassembled WGS sequence"/>
</dbReference>
<dbReference type="AlphaFoldDB" id="A0A9N9H0U0"/>
<dbReference type="OrthoDB" id="2416960at2759"/>